<evidence type="ECO:0000313" key="4">
    <source>
        <dbReference type="Proteomes" id="UP001148838"/>
    </source>
</evidence>
<organism evidence="3 4">
    <name type="scientific">Periplaneta americana</name>
    <name type="common">American cockroach</name>
    <name type="synonym">Blatta americana</name>
    <dbReference type="NCBI Taxonomy" id="6978"/>
    <lineage>
        <taxon>Eukaryota</taxon>
        <taxon>Metazoa</taxon>
        <taxon>Ecdysozoa</taxon>
        <taxon>Arthropoda</taxon>
        <taxon>Hexapoda</taxon>
        <taxon>Insecta</taxon>
        <taxon>Pterygota</taxon>
        <taxon>Neoptera</taxon>
        <taxon>Polyneoptera</taxon>
        <taxon>Dictyoptera</taxon>
        <taxon>Blattodea</taxon>
        <taxon>Blattoidea</taxon>
        <taxon>Blattidae</taxon>
        <taxon>Blattinae</taxon>
        <taxon>Periplaneta</taxon>
    </lineage>
</organism>
<accession>A0ABQ8TJJ3</accession>
<name>A0ABQ8TJJ3_PERAM</name>
<comment type="caution">
    <text evidence="3">The sequence shown here is derived from an EMBL/GenBank/DDBJ whole genome shotgun (WGS) entry which is preliminary data.</text>
</comment>
<dbReference type="Pfam" id="PF13843">
    <property type="entry name" value="DDE_Tnp_1_7"/>
    <property type="match status" value="1"/>
</dbReference>
<dbReference type="PANTHER" id="PTHR47055:SF3">
    <property type="entry name" value="PHORBOL-ESTER_DAG-TYPE DOMAIN-CONTAINING PROTEIN"/>
    <property type="match status" value="1"/>
</dbReference>
<proteinExistence type="predicted"/>
<feature type="domain" description="PiggyBac transposable element-derived protein" evidence="2">
    <location>
        <begin position="76"/>
        <end position="189"/>
    </location>
</feature>
<dbReference type="Proteomes" id="UP001148838">
    <property type="component" value="Unassembled WGS sequence"/>
</dbReference>
<dbReference type="InterPro" id="IPR052638">
    <property type="entry name" value="PiggyBac_TE-derived"/>
</dbReference>
<dbReference type="PANTHER" id="PTHR47055">
    <property type="entry name" value="DDE_TNP_1_7 DOMAIN-CONTAINING PROTEIN"/>
    <property type="match status" value="1"/>
</dbReference>
<dbReference type="EMBL" id="JAJSOF020000009">
    <property type="protein sequence ID" value="KAJ4446438.1"/>
    <property type="molecule type" value="Genomic_DNA"/>
</dbReference>
<reference evidence="3 4" key="1">
    <citation type="journal article" date="2022" name="Allergy">
        <title>Genome assembly and annotation of Periplaneta americana reveal a comprehensive cockroach allergen profile.</title>
        <authorList>
            <person name="Wang L."/>
            <person name="Xiong Q."/>
            <person name="Saelim N."/>
            <person name="Wang L."/>
            <person name="Nong W."/>
            <person name="Wan A.T."/>
            <person name="Shi M."/>
            <person name="Liu X."/>
            <person name="Cao Q."/>
            <person name="Hui J.H.L."/>
            <person name="Sookrung N."/>
            <person name="Leung T.F."/>
            <person name="Tungtrongchitr A."/>
            <person name="Tsui S.K.W."/>
        </authorList>
    </citation>
    <scope>NUCLEOTIDE SEQUENCE [LARGE SCALE GENOMIC DNA]</scope>
    <source>
        <strain evidence="3">PWHHKU_190912</strain>
    </source>
</reference>
<dbReference type="InterPro" id="IPR029526">
    <property type="entry name" value="PGBD"/>
</dbReference>
<sequence length="190" mass="21775">MYAVNWLSQLQYMEEATPESSQPTTSKKAKGASSKEVGRPTWKKCTVIENNSLQGDDSLQCLTDKDPELLTLERIQLFHTMFPETYLDHLASMTCLYAAQKGQIVSYNKHDIAQFFGLLLISGYHNVPREDMYWSTAEDVTVSIVPTAMPRQKFRDIKKIYFHIMDNIKLKDGDKLGKISPLYDELNDNL</sequence>
<protein>
    <recommendedName>
        <fullName evidence="2">PiggyBac transposable element-derived protein domain-containing protein</fullName>
    </recommendedName>
</protein>
<keyword evidence="4" id="KW-1185">Reference proteome</keyword>
<feature type="region of interest" description="Disordered" evidence="1">
    <location>
        <begin position="15"/>
        <end position="36"/>
    </location>
</feature>
<evidence type="ECO:0000259" key="2">
    <source>
        <dbReference type="Pfam" id="PF13843"/>
    </source>
</evidence>
<evidence type="ECO:0000256" key="1">
    <source>
        <dbReference type="SAM" id="MobiDB-lite"/>
    </source>
</evidence>
<evidence type="ECO:0000313" key="3">
    <source>
        <dbReference type="EMBL" id="KAJ4446438.1"/>
    </source>
</evidence>
<gene>
    <name evidence="3" type="ORF">ANN_13134</name>
</gene>